<feature type="compositionally biased region" description="Acidic residues" evidence="1">
    <location>
        <begin position="142"/>
        <end position="161"/>
    </location>
</feature>
<sequence length="527" mass="60549">MFEKWKEIMRNFSKKVGLNMGKAIAEGSCSFVLNDDLNVIIGFNGPMSSFIWYSPIGQIPKENNAEILHFLLCANSITNKLTIALDLDENEVYVNYRYPIRFANDDIFEKKFEMFIMEVIRWKNIMKLLAKGQIPEIGAIIEAEENENEDENEDKEEEEKEEKEKVEDKTEEKTKEAPKESPKEDRSRRRSILTRKGTLTLIEPPKDLPKKINEDESSEEEERQKIVENENEEEKDLSNIQSDILKIFDVKDLKNLKKLKKIGSSPTSEIFKVQDKKKKIYTLKVVNVSTSGDNGFARNREFMKNYEILNEACHPNIVTVYGICFGDATHPISLLLEYCPSTLENDVSSLNKVQKVAVIYEVARTMKHVHSLNVIHRNLKPSNILLSAKKRVKLCDFGVSSMIDKDNPDESRTCKPGTTEFMAPEVLSGSTHYGQKIDVYAFGIVMFYILTGGKMPKITPQQIIEKQKAKIPDSFNQLSKELVDKCFEFDPNDRPTFSEIVETIEKNYFKLIDGVSYEDVAEELVKQ</sequence>
<dbReference type="PANTHER" id="PTHR23257">
    <property type="entry name" value="SERINE-THREONINE PROTEIN KINASE"/>
    <property type="match status" value="1"/>
</dbReference>
<evidence type="ECO:0000259" key="2">
    <source>
        <dbReference type="PROSITE" id="PS50011"/>
    </source>
</evidence>
<organism evidence="3 4">
    <name type="scientific">Tritrichomonas musculus</name>
    <dbReference type="NCBI Taxonomy" id="1915356"/>
    <lineage>
        <taxon>Eukaryota</taxon>
        <taxon>Metamonada</taxon>
        <taxon>Parabasalia</taxon>
        <taxon>Tritrichomonadida</taxon>
        <taxon>Tritrichomonadidae</taxon>
        <taxon>Tritrichomonas</taxon>
    </lineage>
</organism>
<feature type="region of interest" description="Disordered" evidence="1">
    <location>
        <begin position="142"/>
        <end position="235"/>
    </location>
</feature>
<evidence type="ECO:0000313" key="4">
    <source>
        <dbReference type="Proteomes" id="UP001470230"/>
    </source>
</evidence>
<keyword evidence="4" id="KW-1185">Reference proteome</keyword>
<dbReference type="Pfam" id="PF00069">
    <property type="entry name" value="Pkinase"/>
    <property type="match status" value="1"/>
</dbReference>
<proteinExistence type="predicted"/>
<evidence type="ECO:0000256" key="1">
    <source>
        <dbReference type="SAM" id="MobiDB-lite"/>
    </source>
</evidence>
<dbReference type="InterPro" id="IPR011009">
    <property type="entry name" value="Kinase-like_dom_sf"/>
</dbReference>
<dbReference type="EMBL" id="JAPFFF010000014">
    <property type="protein sequence ID" value="KAK8870924.1"/>
    <property type="molecule type" value="Genomic_DNA"/>
</dbReference>
<dbReference type="PROSITE" id="PS50011">
    <property type="entry name" value="PROTEIN_KINASE_DOM"/>
    <property type="match status" value="1"/>
</dbReference>
<feature type="compositionally biased region" description="Basic and acidic residues" evidence="1">
    <location>
        <begin position="162"/>
        <end position="187"/>
    </location>
</feature>
<feature type="domain" description="Protein kinase" evidence="2">
    <location>
        <begin position="256"/>
        <end position="509"/>
    </location>
</feature>
<dbReference type="Gene3D" id="1.10.510.10">
    <property type="entry name" value="Transferase(Phosphotransferase) domain 1"/>
    <property type="match status" value="1"/>
</dbReference>
<gene>
    <name evidence="3" type="ORF">M9Y10_008837</name>
</gene>
<dbReference type="SUPFAM" id="SSF56112">
    <property type="entry name" value="Protein kinase-like (PK-like)"/>
    <property type="match status" value="1"/>
</dbReference>
<feature type="compositionally biased region" description="Basic and acidic residues" evidence="1">
    <location>
        <begin position="204"/>
        <end position="214"/>
    </location>
</feature>
<dbReference type="InterPro" id="IPR010261">
    <property type="entry name" value="Tir_chaperone"/>
</dbReference>
<dbReference type="InterPro" id="IPR000719">
    <property type="entry name" value="Prot_kinase_dom"/>
</dbReference>
<dbReference type="Gene3D" id="3.30.1460.10">
    <property type="match status" value="1"/>
</dbReference>
<accession>A0ABR2IZF9</accession>
<dbReference type="Pfam" id="PF05932">
    <property type="entry name" value="CesT"/>
    <property type="match status" value="1"/>
</dbReference>
<evidence type="ECO:0000313" key="3">
    <source>
        <dbReference type="EMBL" id="KAK8870924.1"/>
    </source>
</evidence>
<dbReference type="CDD" id="cd16364">
    <property type="entry name" value="T3SC_I-like"/>
    <property type="match status" value="1"/>
</dbReference>
<name>A0ABR2IZF9_9EUKA</name>
<dbReference type="Proteomes" id="UP001470230">
    <property type="component" value="Unassembled WGS sequence"/>
</dbReference>
<protein>
    <recommendedName>
        <fullName evidence="2">Protein kinase domain-containing protein</fullName>
    </recommendedName>
</protein>
<dbReference type="SUPFAM" id="SSF69635">
    <property type="entry name" value="Type III secretory system chaperone-like"/>
    <property type="match status" value="1"/>
</dbReference>
<reference evidence="3 4" key="1">
    <citation type="submission" date="2024-04" db="EMBL/GenBank/DDBJ databases">
        <title>Tritrichomonas musculus Genome.</title>
        <authorList>
            <person name="Alves-Ferreira E."/>
            <person name="Grigg M."/>
            <person name="Lorenzi H."/>
            <person name="Galac M."/>
        </authorList>
    </citation>
    <scope>NUCLEOTIDE SEQUENCE [LARGE SCALE GENOMIC DNA]</scope>
    <source>
        <strain evidence="3 4">EAF2021</strain>
    </source>
</reference>
<comment type="caution">
    <text evidence="3">The sequence shown here is derived from an EMBL/GenBank/DDBJ whole genome shotgun (WGS) entry which is preliminary data.</text>
</comment>
<dbReference type="InterPro" id="IPR050167">
    <property type="entry name" value="Ser_Thr_protein_kinase"/>
</dbReference>